<organism evidence="1 2">
    <name type="scientific">Hymenobacter nitidus</name>
    <dbReference type="NCBI Taxonomy" id="2880929"/>
    <lineage>
        <taxon>Bacteria</taxon>
        <taxon>Pseudomonadati</taxon>
        <taxon>Bacteroidota</taxon>
        <taxon>Cytophagia</taxon>
        <taxon>Cytophagales</taxon>
        <taxon>Hymenobacteraceae</taxon>
        <taxon>Hymenobacter</taxon>
    </lineage>
</organism>
<proteinExistence type="predicted"/>
<comment type="caution">
    <text evidence="1">The sequence shown here is derived from an EMBL/GenBank/DDBJ whole genome shotgun (WGS) entry which is preliminary data.</text>
</comment>
<evidence type="ECO:0000313" key="2">
    <source>
        <dbReference type="Proteomes" id="UP001165297"/>
    </source>
</evidence>
<dbReference type="EMBL" id="JAJADQ010000012">
    <property type="protein sequence ID" value="MCB2379878.1"/>
    <property type="molecule type" value="Genomic_DNA"/>
</dbReference>
<gene>
    <name evidence="1" type="ORF">LGH70_19940</name>
</gene>
<name>A0ABS8AHG4_9BACT</name>
<protein>
    <submittedName>
        <fullName evidence="1">Uncharacterized protein</fullName>
    </submittedName>
</protein>
<keyword evidence="2" id="KW-1185">Reference proteome</keyword>
<accession>A0ABS8AHG4</accession>
<sequence length="60" mass="6524">MEKFNSVGMEATGTQKSNAPINMTICVNLLDKVKLNWAVATLPGTFAQIKTLYFFAIGKG</sequence>
<reference evidence="1" key="1">
    <citation type="submission" date="2021-10" db="EMBL/GenBank/DDBJ databases">
        <authorList>
            <person name="Dean J.D."/>
            <person name="Kim M.K."/>
            <person name="Newey C.N."/>
            <person name="Stoker T.S."/>
            <person name="Thompson D.W."/>
            <person name="Grose J.H."/>
        </authorList>
    </citation>
    <scope>NUCLEOTIDE SEQUENCE</scope>
    <source>
        <strain evidence="1">BT635</strain>
    </source>
</reference>
<dbReference type="Proteomes" id="UP001165297">
    <property type="component" value="Unassembled WGS sequence"/>
</dbReference>
<dbReference type="RefSeq" id="WP_226189379.1">
    <property type="nucleotide sequence ID" value="NZ_JAJADQ010000012.1"/>
</dbReference>
<evidence type="ECO:0000313" key="1">
    <source>
        <dbReference type="EMBL" id="MCB2379878.1"/>
    </source>
</evidence>